<organism evidence="7 8">
    <name type="scientific">Brachionus plicatilis</name>
    <name type="common">Marine rotifer</name>
    <name type="synonym">Brachionus muelleri</name>
    <dbReference type="NCBI Taxonomy" id="10195"/>
    <lineage>
        <taxon>Eukaryota</taxon>
        <taxon>Metazoa</taxon>
        <taxon>Spiralia</taxon>
        <taxon>Gnathifera</taxon>
        <taxon>Rotifera</taxon>
        <taxon>Eurotatoria</taxon>
        <taxon>Monogononta</taxon>
        <taxon>Pseudotrocha</taxon>
        <taxon>Ploima</taxon>
        <taxon>Brachionidae</taxon>
        <taxon>Brachionus</taxon>
    </lineage>
</organism>
<dbReference type="EMBL" id="REGN01005001">
    <property type="protein sequence ID" value="RNA15255.1"/>
    <property type="molecule type" value="Genomic_DNA"/>
</dbReference>
<dbReference type="PROSITE" id="PS50055">
    <property type="entry name" value="TYR_PHOSPHATASE_PTP"/>
    <property type="match status" value="1"/>
</dbReference>
<evidence type="ECO:0000256" key="3">
    <source>
        <dbReference type="ARBA" id="ARBA00022912"/>
    </source>
</evidence>
<evidence type="ECO:0000313" key="7">
    <source>
        <dbReference type="EMBL" id="RNA15255.1"/>
    </source>
</evidence>
<dbReference type="SUPFAM" id="SSF52799">
    <property type="entry name" value="(Phosphotyrosine protein) phosphatases II"/>
    <property type="match status" value="1"/>
</dbReference>
<keyword evidence="8" id="KW-1185">Reference proteome</keyword>
<sequence>MEKTQIEVINNFIDFTKSNEFISTIQKDFNSLKEITNEIRSLKLKPSCEGEKEINQKKNRYRDILPLSVREVRLNLVKSDESNYESGSDYINASFITNVLDGYYKYIAAQGPTKDTIVDFIRMLVQFNVKIVVCACNEYEGQKLKCHRYWTDDQNEAFCIYKNYYVTLKSKPIVLDDCIIRQIKVIYNPSFMTEDLNSKSASNLEKSNRSILEYEFTQFHLINWPDHGVPNNIESIINILGLVRKKMIENNKLLNENFNKLNGNQNGKNCKKIHFPLSNDFLVVHCSAGCGRTGTIIAIDQLWAMINETQVDLRLTRNIT</sequence>
<keyword evidence="2 7" id="KW-0378">Hydrolase</keyword>
<dbReference type="InterPro" id="IPR016130">
    <property type="entry name" value="Tyr_Pase_AS"/>
</dbReference>
<evidence type="ECO:0000259" key="5">
    <source>
        <dbReference type="PROSITE" id="PS50055"/>
    </source>
</evidence>
<dbReference type="InterPro" id="IPR029021">
    <property type="entry name" value="Prot-tyrosine_phosphatase-like"/>
</dbReference>
<dbReference type="GO" id="GO:0005737">
    <property type="term" value="C:cytoplasm"/>
    <property type="evidence" value="ECO:0007669"/>
    <property type="project" value="TreeGrafter"/>
</dbReference>
<evidence type="ECO:0000313" key="8">
    <source>
        <dbReference type="Proteomes" id="UP000276133"/>
    </source>
</evidence>
<gene>
    <name evidence="7" type="ORF">BpHYR1_018563</name>
</gene>
<comment type="caution">
    <text evidence="7">The sequence shown here is derived from an EMBL/GenBank/DDBJ whole genome shotgun (WGS) entry which is preliminary data.</text>
</comment>
<evidence type="ECO:0000256" key="2">
    <source>
        <dbReference type="ARBA" id="ARBA00022801"/>
    </source>
</evidence>
<dbReference type="AlphaFoldDB" id="A0A3M7QWA9"/>
<comment type="similarity">
    <text evidence="4">Belongs to the protein-tyrosine phosphatase family. Non-receptor class 4 subfamily.</text>
</comment>
<dbReference type="InterPro" id="IPR047170">
    <property type="entry name" value="PTN12/18/22"/>
</dbReference>
<dbReference type="PANTHER" id="PTHR45983:SF2">
    <property type="entry name" value="PROTEIN-TYROSINE-PHOSPHATASE"/>
    <property type="match status" value="1"/>
</dbReference>
<dbReference type="PROSITE" id="PS50056">
    <property type="entry name" value="TYR_PHOSPHATASE_2"/>
    <property type="match status" value="1"/>
</dbReference>
<keyword evidence="3" id="KW-0904">Protein phosphatase</keyword>
<name>A0A3M7QWA9_BRAPC</name>
<dbReference type="STRING" id="10195.A0A3M7QWA9"/>
<dbReference type="SMART" id="SM00404">
    <property type="entry name" value="PTPc_motif"/>
    <property type="match status" value="1"/>
</dbReference>
<dbReference type="SMART" id="SM00194">
    <property type="entry name" value="PTPc"/>
    <property type="match status" value="1"/>
</dbReference>
<evidence type="ECO:0000256" key="4">
    <source>
        <dbReference type="ARBA" id="ARBA00034734"/>
    </source>
</evidence>
<dbReference type="EC" id="3.1.3.48" evidence="1"/>
<dbReference type="PRINTS" id="PR00700">
    <property type="entry name" value="PRTYPHPHTASE"/>
</dbReference>
<dbReference type="GO" id="GO:0005634">
    <property type="term" value="C:nucleus"/>
    <property type="evidence" value="ECO:0007669"/>
    <property type="project" value="TreeGrafter"/>
</dbReference>
<dbReference type="GO" id="GO:0004726">
    <property type="term" value="F:non-membrane spanning protein tyrosine phosphatase activity"/>
    <property type="evidence" value="ECO:0007669"/>
    <property type="project" value="InterPro"/>
</dbReference>
<dbReference type="Pfam" id="PF00102">
    <property type="entry name" value="Y_phosphatase"/>
    <property type="match status" value="1"/>
</dbReference>
<dbReference type="Gene3D" id="3.90.190.10">
    <property type="entry name" value="Protein tyrosine phosphatase superfamily"/>
    <property type="match status" value="1"/>
</dbReference>
<reference evidence="7 8" key="1">
    <citation type="journal article" date="2018" name="Sci. Rep.">
        <title>Genomic signatures of local adaptation to the degree of environmental predictability in rotifers.</title>
        <authorList>
            <person name="Franch-Gras L."/>
            <person name="Hahn C."/>
            <person name="Garcia-Roger E.M."/>
            <person name="Carmona M.J."/>
            <person name="Serra M."/>
            <person name="Gomez A."/>
        </authorList>
    </citation>
    <scope>NUCLEOTIDE SEQUENCE [LARGE SCALE GENOMIC DNA]</scope>
    <source>
        <strain evidence="7">HYR1</strain>
    </source>
</reference>
<dbReference type="PROSITE" id="PS00383">
    <property type="entry name" value="TYR_PHOSPHATASE_1"/>
    <property type="match status" value="1"/>
</dbReference>
<evidence type="ECO:0000256" key="1">
    <source>
        <dbReference type="ARBA" id="ARBA00013064"/>
    </source>
</evidence>
<proteinExistence type="inferred from homology"/>
<protein>
    <recommendedName>
        <fullName evidence="1">protein-tyrosine-phosphatase</fullName>
        <ecNumber evidence="1">3.1.3.48</ecNumber>
    </recommendedName>
</protein>
<accession>A0A3M7QWA9</accession>
<evidence type="ECO:0000259" key="6">
    <source>
        <dbReference type="PROSITE" id="PS50056"/>
    </source>
</evidence>
<dbReference type="Proteomes" id="UP000276133">
    <property type="component" value="Unassembled WGS sequence"/>
</dbReference>
<dbReference type="PANTHER" id="PTHR45983">
    <property type="entry name" value="TYROSINE PHOSPHATSE N18, PUTATIVE-RELATED"/>
    <property type="match status" value="1"/>
</dbReference>
<dbReference type="InterPro" id="IPR000242">
    <property type="entry name" value="PTP_cat"/>
</dbReference>
<dbReference type="OrthoDB" id="10253954at2759"/>
<dbReference type="InterPro" id="IPR003595">
    <property type="entry name" value="Tyr_Pase_cat"/>
</dbReference>
<feature type="domain" description="Tyrosine-protein phosphatase" evidence="5">
    <location>
        <begin position="25"/>
        <end position="320"/>
    </location>
</feature>
<dbReference type="InterPro" id="IPR000387">
    <property type="entry name" value="Tyr_Pase_dom"/>
</dbReference>
<keyword evidence="7" id="KW-0675">Receptor</keyword>
<feature type="domain" description="Tyrosine specific protein phosphatases" evidence="6">
    <location>
        <begin position="245"/>
        <end position="313"/>
    </location>
</feature>